<dbReference type="RefSeq" id="WP_145173873.1">
    <property type="nucleotide sequence ID" value="NZ_CP036525.1"/>
</dbReference>
<accession>A0A517NI16</accession>
<feature type="signal peptide" evidence="1">
    <location>
        <begin position="1"/>
        <end position="24"/>
    </location>
</feature>
<sequence precursor="true">MNLMVSKKMTACVLWLAAAVTVTAMVGCGETPPPSPMDADIRQQIEAEDQAVSQEESAL</sequence>
<evidence type="ECO:0008006" key="4">
    <source>
        <dbReference type="Google" id="ProtNLM"/>
    </source>
</evidence>
<keyword evidence="3" id="KW-1185">Reference proteome</keyword>
<feature type="chain" id="PRO_5022141661" description="Secreted protein" evidence="1">
    <location>
        <begin position="25"/>
        <end position="59"/>
    </location>
</feature>
<keyword evidence="1" id="KW-0732">Signal</keyword>
<dbReference type="AlphaFoldDB" id="A0A517NI16"/>
<evidence type="ECO:0000313" key="2">
    <source>
        <dbReference type="EMBL" id="QDT06774.1"/>
    </source>
</evidence>
<reference evidence="2 3" key="1">
    <citation type="submission" date="2019-02" db="EMBL/GenBank/DDBJ databases">
        <title>Deep-cultivation of Planctomycetes and their phenomic and genomic characterization uncovers novel biology.</title>
        <authorList>
            <person name="Wiegand S."/>
            <person name="Jogler M."/>
            <person name="Boedeker C."/>
            <person name="Pinto D."/>
            <person name="Vollmers J."/>
            <person name="Rivas-Marin E."/>
            <person name="Kohn T."/>
            <person name="Peeters S.H."/>
            <person name="Heuer A."/>
            <person name="Rast P."/>
            <person name="Oberbeckmann S."/>
            <person name="Bunk B."/>
            <person name="Jeske O."/>
            <person name="Meyerdierks A."/>
            <person name="Storesund J.E."/>
            <person name="Kallscheuer N."/>
            <person name="Luecker S."/>
            <person name="Lage O.M."/>
            <person name="Pohl T."/>
            <person name="Merkel B.J."/>
            <person name="Hornburger P."/>
            <person name="Mueller R.-W."/>
            <person name="Bruemmer F."/>
            <person name="Labrenz M."/>
            <person name="Spormann A.M."/>
            <person name="Op den Camp H."/>
            <person name="Overmann J."/>
            <person name="Amann R."/>
            <person name="Jetten M.S.M."/>
            <person name="Mascher T."/>
            <person name="Medema M.H."/>
            <person name="Devos D.P."/>
            <person name="Kaster A.-K."/>
            <person name="Ovreas L."/>
            <person name="Rohde M."/>
            <person name="Galperin M.Y."/>
            <person name="Jogler C."/>
        </authorList>
    </citation>
    <scope>NUCLEOTIDE SEQUENCE [LARGE SCALE GENOMIC DNA]</scope>
    <source>
        <strain evidence="2 3">K22_7</strain>
    </source>
</reference>
<dbReference type="EMBL" id="CP036525">
    <property type="protein sequence ID" value="QDT06774.1"/>
    <property type="molecule type" value="Genomic_DNA"/>
</dbReference>
<proteinExistence type="predicted"/>
<dbReference type="Proteomes" id="UP000318538">
    <property type="component" value="Chromosome"/>
</dbReference>
<organism evidence="2 3">
    <name type="scientific">Rubripirellula lacrimiformis</name>
    <dbReference type="NCBI Taxonomy" id="1930273"/>
    <lineage>
        <taxon>Bacteria</taxon>
        <taxon>Pseudomonadati</taxon>
        <taxon>Planctomycetota</taxon>
        <taxon>Planctomycetia</taxon>
        <taxon>Pirellulales</taxon>
        <taxon>Pirellulaceae</taxon>
        <taxon>Rubripirellula</taxon>
    </lineage>
</organism>
<evidence type="ECO:0000313" key="3">
    <source>
        <dbReference type="Proteomes" id="UP000318538"/>
    </source>
</evidence>
<dbReference type="PROSITE" id="PS51257">
    <property type="entry name" value="PROKAR_LIPOPROTEIN"/>
    <property type="match status" value="1"/>
</dbReference>
<evidence type="ECO:0000256" key="1">
    <source>
        <dbReference type="SAM" id="SignalP"/>
    </source>
</evidence>
<gene>
    <name evidence="2" type="ORF">K227x_51900</name>
</gene>
<protein>
    <recommendedName>
        <fullName evidence="4">Secreted protein</fullName>
    </recommendedName>
</protein>
<name>A0A517NI16_9BACT</name>
<dbReference type="KEGG" id="rlc:K227x_51900"/>